<dbReference type="InterPro" id="IPR005904">
    <property type="entry name" value="Hxn_phspho_trans"/>
</dbReference>
<dbReference type="GO" id="GO:0005829">
    <property type="term" value="C:cytosol"/>
    <property type="evidence" value="ECO:0007669"/>
    <property type="project" value="TreeGrafter"/>
</dbReference>
<dbReference type="EC" id="2.4.2.8" evidence="5 15"/>
<sequence>MIDLTSPQHPPLCAPLVAAMFEDLESILVTEQEIRERVAILGQEITETYRDADELTVIAIINGALLFTADLIRQIDMPVRVDCMRVSSYRNNTSPVQEPEIIDMLRLDLRDQHVLIIDDILDTGHTFMRVVKEISKLKPASIRFGALLEKEGRREVEAHPDFVGFSIPDQFVVGYGLDFAERYRQLSCIGVLKSELQNPPSWA</sequence>
<comment type="catalytic activity">
    <reaction evidence="14">
        <text>IMP + diphosphate = hypoxanthine + 5-phospho-alpha-D-ribose 1-diphosphate</text>
        <dbReference type="Rhea" id="RHEA:17973"/>
        <dbReference type="ChEBI" id="CHEBI:17368"/>
        <dbReference type="ChEBI" id="CHEBI:33019"/>
        <dbReference type="ChEBI" id="CHEBI:58017"/>
        <dbReference type="ChEBI" id="CHEBI:58053"/>
        <dbReference type="EC" id="2.4.2.8"/>
    </reaction>
    <physiologicalReaction direction="right-to-left" evidence="14">
        <dbReference type="Rhea" id="RHEA:17975"/>
    </physiologicalReaction>
</comment>
<dbReference type="GO" id="GO:0000287">
    <property type="term" value="F:magnesium ion binding"/>
    <property type="evidence" value="ECO:0007669"/>
    <property type="project" value="TreeGrafter"/>
</dbReference>
<keyword evidence="11 15" id="KW-0547">Nucleotide-binding</keyword>
<keyword evidence="18" id="KW-1185">Reference proteome</keyword>
<comment type="cofactor">
    <cofactor evidence="1 15">
        <name>Mg(2+)</name>
        <dbReference type="ChEBI" id="CHEBI:18420"/>
    </cofactor>
</comment>
<evidence type="ECO:0000313" key="17">
    <source>
        <dbReference type="EMBL" id="NDV61523.1"/>
    </source>
</evidence>
<dbReference type="InterPro" id="IPR050408">
    <property type="entry name" value="HGPRT"/>
</dbReference>
<evidence type="ECO:0000256" key="11">
    <source>
        <dbReference type="ARBA" id="ARBA00022741"/>
    </source>
</evidence>
<dbReference type="Pfam" id="PF00156">
    <property type="entry name" value="Pribosyltran"/>
    <property type="match status" value="1"/>
</dbReference>
<keyword evidence="9 15" id="KW-0479">Metal-binding</keyword>
<comment type="catalytic activity">
    <reaction evidence="13">
        <text>GMP + diphosphate = guanine + 5-phospho-alpha-D-ribose 1-diphosphate</text>
        <dbReference type="Rhea" id="RHEA:25424"/>
        <dbReference type="ChEBI" id="CHEBI:16235"/>
        <dbReference type="ChEBI" id="CHEBI:33019"/>
        <dbReference type="ChEBI" id="CHEBI:58017"/>
        <dbReference type="ChEBI" id="CHEBI:58115"/>
        <dbReference type="EC" id="2.4.2.8"/>
    </reaction>
    <physiologicalReaction direction="right-to-left" evidence="13">
        <dbReference type="Rhea" id="RHEA:25426"/>
    </physiologicalReaction>
</comment>
<evidence type="ECO:0000256" key="8">
    <source>
        <dbReference type="ARBA" id="ARBA00022679"/>
    </source>
</evidence>
<evidence type="ECO:0000256" key="3">
    <source>
        <dbReference type="ARBA" id="ARBA00004669"/>
    </source>
</evidence>
<dbReference type="UniPathway" id="UPA00591">
    <property type="reaction ID" value="UER00648"/>
</dbReference>
<accession>A0A6B2LYN9</accession>
<evidence type="ECO:0000256" key="10">
    <source>
        <dbReference type="ARBA" id="ARBA00022726"/>
    </source>
</evidence>
<keyword evidence="7 15" id="KW-0328">Glycosyltransferase</keyword>
<evidence type="ECO:0000256" key="13">
    <source>
        <dbReference type="ARBA" id="ARBA00048811"/>
    </source>
</evidence>
<dbReference type="GO" id="GO:0052657">
    <property type="term" value="F:guanine phosphoribosyltransferase activity"/>
    <property type="evidence" value="ECO:0007669"/>
    <property type="project" value="RHEA"/>
</dbReference>
<keyword evidence="8 15" id="KW-0808">Transferase</keyword>
<comment type="caution">
    <text evidence="17">The sequence shown here is derived from an EMBL/GenBank/DDBJ whole genome shotgun (WGS) entry which is preliminary data.</text>
</comment>
<proteinExistence type="inferred from homology"/>
<evidence type="ECO:0000256" key="7">
    <source>
        <dbReference type="ARBA" id="ARBA00022676"/>
    </source>
</evidence>
<name>A0A6B2LYN9_9BACT</name>
<keyword evidence="6 15" id="KW-0963">Cytoplasm</keyword>
<dbReference type="GO" id="GO:0000166">
    <property type="term" value="F:nucleotide binding"/>
    <property type="evidence" value="ECO:0007669"/>
    <property type="project" value="UniProtKB-KW"/>
</dbReference>
<comment type="similarity">
    <text evidence="4 15">Belongs to the purine/pyrimidine phosphoribosyltransferase family.</text>
</comment>
<evidence type="ECO:0000256" key="12">
    <source>
        <dbReference type="ARBA" id="ARBA00022842"/>
    </source>
</evidence>
<dbReference type="PANTHER" id="PTHR43340:SF1">
    <property type="entry name" value="HYPOXANTHINE PHOSPHORIBOSYLTRANSFERASE"/>
    <property type="match status" value="1"/>
</dbReference>
<dbReference type="SUPFAM" id="SSF53271">
    <property type="entry name" value="PRTase-like"/>
    <property type="match status" value="1"/>
</dbReference>
<evidence type="ECO:0000256" key="4">
    <source>
        <dbReference type="ARBA" id="ARBA00008391"/>
    </source>
</evidence>
<comment type="pathway">
    <text evidence="3 15">Purine metabolism; IMP biosynthesis via salvage pathway; IMP from hypoxanthine: step 1/1.</text>
</comment>
<dbReference type="GO" id="GO:0032264">
    <property type="term" value="P:IMP salvage"/>
    <property type="evidence" value="ECO:0007669"/>
    <property type="project" value="UniProtKB-UniPathway"/>
</dbReference>
<dbReference type="NCBIfam" id="TIGR01203">
    <property type="entry name" value="HGPRTase"/>
    <property type="match status" value="1"/>
</dbReference>
<organism evidence="17 18">
    <name type="scientific">Oceanipulchritudo coccoides</name>
    <dbReference type="NCBI Taxonomy" id="2706888"/>
    <lineage>
        <taxon>Bacteria</taxon>
        <taxon>Pseudomonadati</taxon>
        <taxon>Verrucomicrobiota</taxon>
        <taxon>Opitutia</taxon>
        <taxon>Puniceicoccales</taxon>
        <taxon>Oceanipulchritudinaceae</taxon>
        <taxon>Oceanipulchritudo</taxon>
    </lineage>
</organism>
<dbReference type="GO" id="GO:0006166">
    <property type="term" value="P:purine ribonucleoside salvage"/>
    <property type="evidence" value="ECO:0007669"/>
    <property type="project" value="UniProtKB-KW"/>
</dbReference>
<evidence type="ECO:0000256" key="14">
    <source>
        <dbReference type="ARBA" id="ARBA00049402"/>
    </source>
</evidence>
<dbReference type="GO" id="GO:0032263">
    <property type="term" value="P:GMP salvage"/>
    <property type="evidence" value="ECO:0007669"/>
    <property type="project" value="TreeGrafter"/>
</dbReference>
<comment type="subcellular location">
    <subcellularLocation>
        <location evidence="2 15">Cytoplasm</location>
    </subcellularLocation>
</comment>
<dbReference type="GO" id="GO:0046100">
    <property type="term" value="P:hypoxanthine metabolic process"/>
    <property type="evidence" value="ECO:0007669"/>
    <property type="project" value="TreeGrafter"/>
</dbReference>
<dbReference type="Gene3D" id="3.40.50.2020">
    <property type="match status" value="1"/>
</dbReference>
<evidence type="ECO:0000256" key="9">
    <source>
        <dbReference type="ARBA" id="ARBA00022723"/>
    </source>
</evidence>
<feature type="domain" description="Phosphoribosyltransferase" evidence="16">
    <location>
        <begin position="37"/>
        <end position="179"/>
    </location>
</feature>
<dbReference type="CDD" id="cd06223">
    <property type="entry name" value="PRTases_typeI"/>
    <property type="match status" value="1"/>
</dbReference>
<evidence type="ECO:0000256" key="5">
    <source>
        <dbReference type="ARBA" id="ARBA00011895"/>
    </source>
</evidence>
<dbReference type="GO" id="GO:0006178">
    <property type="term" value="P:guanine salvage"/>
    <property type="evidence" value="ECO:0007669"/>
    <property type="project" value="TreeGrafter"/>
</dbReference>
<dbReference type="PANTHER" id="PTHR43340">
    <property type="entry name" value="HYPOXANTHINE-GUANINE PHOSPHORIBOSYLTRANSFERASE"/>
    <property type="match status" value="1"/>
</dbReference>
<evidence type="ECO:0000259" key="16">
    <source>
        <dbReference type="Pfam" id="PF00156"/>
    </source>
</evidence>
<protein>
    <recommendedName>
        <fullName evidence="5 15">Hypoxanthine phosphoribosyltransferase</fullName>
        <ecNumber evidence="5 15">2.4.2.8</ecNumber>
    </recommendedName>
</protein>
<evidence type="ECO:0000256" key="1">
    <source>
        <dbReference type="ARBA" id="ARBA00001946"/>
    </source>
</evidence>
<dbReference type="InterPro" id="IPR029057">
    <property type="entry name" value="PRTase-like"/>
</dbReference>
<dbReference type="AlphaFoldDB" id="A0A6B2LYN9"/>
<keyword evidence="10 15" id="KW-0660">Purine salvage</keyword>
<evidence type="ECO:0000256" key="6">
    <source>
        <dbReference type="ARBA" id="ARBA00022490"/>
    </source>
</evidence>
<keyword evidence="12 15" id="KW-0460">Magnesium</keyword>
<dbReference type="Proteomes" id="UP000478417">
    <property type="component" value="Unassembled WGS sequence"/>
</dbReference>
<evidence type="ECO:0000256" key="15">
    <source>
        <dbReference type="RuleBase" id="RU364099"/>
    </source>
</evidence>
<evidence type="ECO:0000256" key="2">
    <source>
        <dbReference type="ARBA" id="ARBA00004496"/>
    </source>
</evidence>
<reference evidence="17 18" key="1">
    <citation type="submission" date="2020-02" db="EMBL/GenBank/DDBJ databases">
        <title>Albibacoteraceae fam. nov., the first described family within the subdivision 4 Verrucomicrobia.</title>
        <authorList>
            <person name="Xi F."/>
        </authorList>
    </citation>
    <scope>NUCLEOTIDE SEQUENCE [LARGE SCALE GENOMIC DNA]</scope>
    <source>
        <strain evidence="17 18">CK1056</strain>
    </source>
</reference>
<evidence type="ECO:0000313" key="18">
    <source>
        <dbReference type="Proteomes" id="UP000478417"/>
    </source>
</evidence>
<dbReference type="EMBL" id="JAAGNX010000001">
    <property type="protein sequence ID" value="NDV61523.1"/>
    <property type="molecule type" value="Genomic_DNA"/>
</dbReference>
<dbReference type="InterPro" id="IPR000836">
    <property type="entry name" value="PRTase_dom"/>
</dbReference>
<gene>
    <name evidence="17" type="primary">hpt</name>
    <name evidence="17" type="ORF">G0Q06_03570</name>
</gene>
<dbReference type="GO" id="GO:0004422">
    <property type="term" value="F:hypoxanthine phosphoribosyltransferase activity"/>
    <property type="evidence" value="ECO:0007669"/>
    <property type="project" value="InterPro"/>
</dbReference>